<dbReference type="Proteomes" id="UP000242877">
    <property type="component" value="Unassembled WGS sequence"/>
</dbReference>
<name>A0A168DQG8_9EURO</name>
<reference evidence="2 3" key="1">
    <citation type="journal article" date="2016" name="Genome Biol. Evol.">
        <title>Divergent and convergent evolution of fungal pathogenicity.</title>
        <authorList>
            <person name="Shang Y."/>
            <person name="Xiao G."/>
            <person name="Zheng P."/>
            <person name="Cen K."/>
            <person name="Zhan S."/>
            <person name="Wang C."/>
        </authorList>
    </citation>
    <scope>NUCLEOTIDE SEQUENCE [LARGE SCALE GENOMIC DNA]</scope>
    <source>
        <strain evidence="2 3">ARSEF 7405</strain>
    </source>
</reference>
<feature type="compositionally biased region" description="Acidic residues" evidence="1">
    <location>
        <begin position="93"/>
        <end position="183"/>
    </location>
</feature>
<evidence type="ECO:0000256" key="1">
    <source>
        <dbReference type="SAM" id="MobiDB-lite"/>
    </source>
</evidence>
<dbReference type="VEuPathDB" id="FungiDB:AAP_00260"/>
<dbReference type="AlphaFoldDB" id="A0A168DQG8"/>
<dbReference type="InterPro" id="IPR040155">
    <property type="entry name" value="CEBPZ/Mak21-like"/>
</dbReference>
<organism evidence="2 3">
    <name type="scientific">Ascosphaera apis ARSEF 7405</name>
    <dbReference type="NCBI Taxonomy" id="392613"/>
    <lineage>
        <taxon>Eukaryota</taxon>
        <taxon>Fungi</taxon>
        <taxon>Dikarya</taxon>
        <taxon>Ascomycota</taxon>
        <taxon>Pezizomycotina</taxon>
        <taxon>Eurotiomycetes</taxon>
        <taxon>Eurotiomycetidae</taxon>
        <taxon>Onygenales</taxon>
        <taxon>Ascosphaeraceae</taxon>
        <taxon>Ascosphaera</taxon>
    </lineage>
</organism>
<dbReference type="PANTHER" id="PTHR12048">
    <property type="entry name" value="CCAAT-BINDING FACTOR-RELATED"/>
    <property type="match status" value="1"/>
</dbReference>
<proteinExistence type="predicted"/>
<feature type="compositionally biased region" description="Basic residues" evidence="1">
    <location>
        <begin position="58"/>
        <end position="67"/>
    </location>
</feature>
<comment type="caution">
    <text evidence="2">The sequence shown here is derived from an EMBL/GenBank/DDBJ whole genome shotgun (WGS) entry which is preliminary data.</text>
</comment>
<dbReference type="PANTHER" id="PTHR12048:SF0">
    <property type="entry name" value="CCAAT_ENHANCER-BINDING PROTEIN ZETA"/>
    <property type="match status" value="1"/>
</dbReference>
<dbReference type="OrthoDB" id="28947at2759"/>
<evidence type="ECO:0000313" key="3">
    <source>
        <dbReference type="Proteomes" id="UP000242877"/>
    </source>
</evidence>
<feature type="region of interest" description="Disordered" evidence="1">
    <location>
        <begin position="54"/>
        <end position="183"/>
    </location>
</feature>
<accession>A0A168DQG8</accession>
<dbReference type="GO" id="GO:0005634">
    <property type="term" value="C:nucleus"/>
    <property type="evidence" value="ECO:0007669"/>
    <property type="project" value="TreeGrafter"/>
</dbReference>
<protein>
    <submittedName>
        <fullName evidence="2">CBF/Mak21 family protein</fullName>
    </submittedName>
</protein>
<keyword evidence="3" id="KW-1185">Reference proteome</keyword>
<sequence>MQPLAGGEGGNLLVTGAHRRVDEPVNREAFWRKKGEEVAAEDVFFHDYFSRLGEEKQRKQKKEKKAAKAGSDDESDAESEIWQALVDSRPELEGAEGSEDDMDLDELESAMGSDADEEMEDAGGDEDVIFNDESDASEEEEAEAEGEGEEQAPAEEEEDDDEPFGVDASDDEAFVDSDAELPSDIEAAMEREMAAEIAKNEEKPDRSKKRRKLKHLPTFASVEDYAKLLEDEEDGM</sequence>
<gene>
    <name evidence="2" type="ORF">AAP_00260</name>
</gene>
<dbReference type="EMBL" id="AZGZ01000001">
    <property type="protein sequence ID" value="KZZ97999.1"/>
    <property type="molecule type" value="Genomic_DNA"/>
</dbReference>
<evidence type="ECO:0000313" key="2">
    <source>
        <dbReference type="EMBL" id="KZZ97999.1"/>
    </source>
</evidence>